<dbReference type="EMBL" id="FWXZ01000002">
    <property type="protein sequence ID" value="SMC56615.1"/>
    <property type="molecule type" value="Genomic_DNA"/>
</dbReference>
<comment type="caution">
    <text evidence="1">The sequence shown here is derived from an EMBL/GenBank/DDBJ whole genome shotgun (WGS) entry which is preliminary data.</text>
</comment>
<keyword evidence="2" id="KW-1185">Reference proteome</keyword>
<evidence type="ECO:0000313" key="2">
    <source>
        <dbReference type="Proteomes" id="UP000192328"/>
    </source>
</evidence>
<sequence>MMDELQFTRKLLDSEQMLYRIACALLRSEADRQDAMQETALKAWQNYGRLREEQYFKTWICRIMVNECHNLHRKNSRCFPAEMIPDRPAPENDDQETRLMLESLPEKLRVPLVLHYLEGFTLEEIARIQQVSLALVKNRMHRGRKALRVEWDGKEESK</sequence>
<protein>
    <submittedName>
        <fullName evidence="1">RNA polymerase sigma-70 factor, ECF subfamily</fullName>
    </submittedName>
</protein>
<reference evidence="1" key="1">
    <citation type="submission" date="2017-04" db="EMBL/GenBank/DDBJ databases">
        <authorList>
            <person name="Varghese N."/>
            <person name="Submissions S."/>
        </authorList>
    </citation>
    <scope>NUCLEOTIDE SEQUENCE</scope>
    <source>
        <strain evidence="1">WTE2008</strain>
    </source>
</reference>
<gene>
    <name evidence="1" type="ORF">SAMN06297397_1392</name>
</gene>
<organism evidence="1 2">
    <name type="scientific">Aristaeella lactis</name>
    <dbReference type="NCBI Taxonomy" id="3046383"/>
    <lineage>
        <taxon>Bacteria</taxon>
        <taxon>Bacillati</taxon>
        <taxon>Bacillota</taxon>
        <taxon>Clostridia</taxon>
        <taxon>Eubacteriales</taxon>
        <taxon>Aristaeellaceae</taxon>
        <taxon>Aristaeella</taxon>
    </lineage>
</organism>
<proteinExistence type="predicted"/>
<dbReference type="Proteomes" id="UP000192328">
    <property type="component" value="Unassembled WGS sequence"/>
</dbReference>
<evidence type="ECO:0000313" key="1">
    <source>
        <dbReference type="EMBL" id="SMC56615.1"/>
    </source>
</evidence>
<accession>A0AC61PKN6</accession>
<name>A0AC61PKN6_9FIRM</name>